<dbReference type="Gene3D" id="2.30.29.30">
    <property type="entry name" value="Pleckstrin-homology domain (PH domain)/Phosphotyrosine-binding domain (PTB)"/>
    <property type="match status" value="1"/>
</dbReference>
<feature type="domain" description="SAM" evidence="5">
    <location>
        <begin position="11"/>
        <end position="76"/>
    </location>
</feature>
<dbReference type="SMART" id="SM00233">
    <property type="entry name" value="PH"/>
    <property type="match status" value="1"/>
</dbReference>
<feature type="domain" description="CRIC" evidence="7">
    <location>
        <begin position="84"/>
        <end position="178"/>
    </location>
</feature>
<accession>A0A671QH82</accession>
<dbReference type="AlphaFoldDB" id="A0A671QH82"/>
<dbReference type="PROSITE" id="PS50003">
    <property type="entry name" value="PH_DOMAIN"/>
    <property type="match status" value="1"/>
</dbReference>
<gene>
    <name evidence="8" type="primary">cnksr2b</name>
</gene>
<organism evidence="8 9">
    <name type="scientific">Sinocyclocheilus anshuiensis</name>
    <dbReference type="NCBI Taxonomy" id="1608454"/>
    <lineage>
        <taxon>Eukaryota</taxon>
        <taxon>Metazoa</taxon>
        <taxon>Chordata</taxon>
        <taxon>Craniata</taxon>
        <taxon>Vertebrata</taxon>
        <taxon>Euteleostomi</taxon>
        <taxon>Actinopterygii</taxon>
        <taxon>Neopterygii</taxon>
        <taxon>Teleostei</taxon>
        <taxon>Ostariophysi</taxon>
        <taxon>Cypriniformes</taxon>
        <taxon>Cyprinidae</taxon>
        <taxon>Cyprininae</taxon>
        <taxon>Sinocyclocheilus</taxon>
    </lineage>
</organism>
<feature type="region of interest" description="Disordered" evidence="3">
    <location>
        <begin position="633"/>
        <end position="657"/>
    </location>
</feature>
<evidence type="ECO:0000256" key="2">
    <source>
        <dbReference type="ARBA" id="ARBA00022553"/>
    </source>
</evidence>
<name>A0A671QH82_9TELE</name>
<dbReference type="InterPro" id="IPR017874">
    <property type="entry name" value="CRIC_domain"/>
</dbReference>
<dbReference type="InterPro" id="IPR011993">
    <property type="entry name" value="PH-like_dom_sf"/>
</dbReference>
<feature type="compositionally biased region" description="Polar residues" evidence="3">
    <location>
        <begin position="505"/>
        <end position="515"/>
    </location>
</feature>
<feature type="domain" description="PH" evidence="4">
    <location>
        <begin position="342"/>
        <end position="441"/>
    </location>
</feature>
<dbReference type="FunFam" id="1.10.150.50:FF:000019">
    <property type="entry name" value="Connector enhancer of kinase suppressor of Ras 2"/>
    <property type="match status" value="1"/>
</dbReference>
<dbReference type="Gene3D" id="1.10.150.50">
    <property type="entry name" value="Transcription Factor, Ets-1"/>
    <property type="match status" value="1"/>
</dbReference>
<protein>
    <submittedName>
        <fullName evidence="8">Connector enhancer of kinase suppressor of ras 2-like</fullName>
    </submittedName>
</protein>
<reference evidence="8" key="2">
    <citation type="submission" date="2025-09" db="UniProtKB">
        <authorList>
            <consortium name="Ensembl"/>
        </authorList>
    </citation>
    <scope>IDENTIFICATION</scope>
</reference>
<keyword evidence="9" id="KW-1185">Reference proteome</keyword>
<dbReference type="Pfam" id="PF00595">
    <property type="entry name" value="PDZ"/>
    <property type="match status" value="1"/>
</dbReference>
<dbReference type="InterPro" id="IPR001660">
    <property type="entry name" value="SAM"/>
</dbReference>
<dbReference type="PROSITE" id="PS50106">
    <property type="entry name" value="PDZ"/>
    <property type="match status" value="1"/>
</dbReference>
<feature type="domain" description="PDZ" evidence="6">
    <location>
        <begin position="215"/>
        <end position="297"/>
    </location>
</feature>
<dbReference type="InterPro" id="IPR013761">
    <property type="entry name" value="SAM/pointed_sf"/>
</dbReference>
<dbReference type="SUPFAM" id="SSF47769">
    <property type="entry name" value="SAM/Pointed domain"/>
    <property type="match status" value="1"/>
</dbReference>
<dbReference type="PANTHER" id="PTHR12844">
    <property type="entry name" value="CONNECTOR ENCHANCER OF KINASE SUPPRESSOR OF RAS"/>
    <property type="match status" value="1"/>
</dbReference>
<evidence type="ECO:0000259" key="5">
    <source>
        <dbReference type="PROSITE" id="PS50105"/>
    </source>
</evidence>
<evidence type="ECO:0000313" key="9">
    <source>
        <dbReference type="Proteomes" id="UP000472260"/>
    </source>
</evidence>
<dbReference type="SMART" id="SM00454">
    <property type="entry name" value="SAM"/>
    <property type="match status" value="1"/>
</dbReference>
<evidence type="ECO:0000259" key="7">
    <source>
        <dbReference type="PROSITE" id="PS51290"/>
    </source>
</evidence>
<dbReference type="CDD" id="cd06748">
    <property type="entry name" value="PDZ_CNK1_2_3-like"/>
    <property type="match status" value="1"/>
</dbReference>
<dbReference type="InterPro" id="IPR001478">
    <property type="entry name" value="PDZ"/>
</dbReference>
<evidence type="ECO:0000259" key="4">
    <source>
        <dbReference type="PROSITE" id="PS50003"/>
    </source>
</evidence>
<keyword evidence="2" id="KW-0597">Phosphoprotein</keyword>
<dbReference type="InterPro" id="IPR051566">
    <property type="entry name" value="CNKSR"/>
</dbReference>
<evidence type="ECO:0000256" key="1">
    <source>
        <dbReference type="ARBA" id="ARBA00009498"/>
    </source>
</evidence>
<dbReference type="Gene3D" id="2.30.42.10">
    <property type="match status" value="1"/>
</dbReference>
<feature type="compositionally biased region" description="Low complexity" evidence="3">
    <location>
        <begin position="516"/>
        <end position="533"/>
    </location>
</feature>
<dbReference type="CDD" id="cd01260">
    <property type="entry name" value="PH_CNK_mammalian-like"/>
    <property type="match status" value="1"/>
</dbReference>
<dbReference type="Pfam" id="PF00169">
    <property type="entry name" value="PH"/>
    <property type="match status" value="1"/>
</dbReference>
<feature type="compositionally biased region" description="Polar residues" evidence="3">
    <location>
        <begin position="484"/>
        <end position="498"/>
    </location>
</feature>
<dbReference type="InterPro" id="IPR001849">
    <property type="entry name" value="PH_domain"/>
</dbReference>
<reference evidence="8" key="1">
    <citation type="submission" date="2025-08" db="UniProtKB">
        <authorList>
            <consortium name="Ensembl"/>
        </authorList>
    </citation>
    <scope>IDENTIFICATION</scope>
</reference>
<evidence type="ECO:0000256" key="3">
    <source>
        <dbReference type="SAM" id="MobiDB-lite"/>
    </source>
</evidence>
<comment type="similarity">
    <text evidence="1">Belongs to the CNKSR family.</text>
</comment>
<dbReference type="Proteomes" id="UP000472260">
    <property type="component" value="Unassembled WGS sequence"/>
</dbReference>
<dbReference type="SUPFAM" id="SSF50729">
    <property type="entry name" value="PH domain-like"/>
    <property type="match status" value="1"/>
</dbReference>
<sequence>MALVMEPVSRWPTSQVVEWMKGLDDCLQQYIKNFEQEKVGGEQLLRITHQELEDLGVSRIGHQELILEAVDLLCALNYGLETENLKTLTHKLNASAKNLQNFITGRRRGGHYDGRATRKLPNDFLTSVVDLIAAAKSLLAWLDRSPFAAVADYSMTRNNVIQLCLELTTVVQQDGTVYETENKILLVCKTLSGVCDHIISLSSDPMVSQAAHLEVVQLDNIRSTEGLGMYIKSTYDGLHVITGTTEGSLADRCKKIHAGDEVIQVNHQTVVGWQLKNLVNSLRSNPAGVTLTLKKRPQSTLTSAPALLKNMRWKPLALQVLMGPGSLPSISKRRISCRDLGQGDCEGWLWKKKDAKSYFSQKWKKYWVVLKDACLYWYTNEEDEKAEGFVSLPEFNIDQANECRKKFAFKACHPKIKSFYFAADNMDDMNRWLSRLNMAATAHSEQKRIRQDHDYWSESDHEDADHMSSTPKQDSPPPPYDTYPHSTSVSLASPFQESQHIRPPSTETIQSRSPLSETQGGSVSSASSPGRKSASQRRSWQDLIETPLTSSGLHFLQTLPLEDSVFVDPSRAVPVELRRQSTLPAQHGLPPEHYVPPITPTQPSGGVGSKHRSFTLPRDSGLHAILAASSAAEHADAQHYHLGRAHARDTGQESENS</sequence>
<feature type="region of interest" description="Disordered" evidence="3">
    <location>
        <begin position="456"/>
        <end position="539"/>
    </location>
</feature>
<feature type="compositionally biased region" description="Basic and acidic residues" evidence="3">
    <location>
        <begin position="456"/>
        <end position="466"/>
    </location>
</feature>
<dbReference type="InterPro" id="IPR036034">
    <property type="entry name" value="PDZ_sf"/>
</dbReference>
<dbReference type="PROSITE" id="PS51290">
    <property type="entry name" value="CRIC"/>
    <property type="match status" value="1"/>
</dbReference>
<dbReference type="FunFam" id="2.30.42.10:FF:000060">
    <property type="entry name" value="Connector enhancer of kinase suppressor of Ras 2"/>
    <property type="match status" value="1"/>
</dbReference>
<proteinExistence type="inferred from homology"/>
<evidence type="ECO:0000259" key="6">
    <source>
        <dbReference type="PROSITE" id="PS50106"/>
    </source>
</evidence>
<dbReference type="PROSITE" id="PS50105">
    <property type="entry name" value="SAM_DOMAIN"/>
    <property type="match status" value="1"/>
</dbReference>
<dbReference type="SUPFAM" id="SSF50156">
    <property type="entry name" value="PDZ domain-like"/>
    <property type="match status" value="1"/>
</dbReference>
<dbReference type="CDD" id="cd09511">
    <property type="entry name" value="SAM_CNK1_2_3-suppressor"/>
    <property type="match status" value="1"/>
</dbReference>
<dbReference type="SMART" id="SM00228">
    <property type="entry name" value="PDZ"/>
    <property type="match status" value="1"/>
</dbReference>
<dbReference type="Pfam" id="PF00536">
    <property type="entry name" value="SAM_1"/>
    <property type="match status" value="1"/>
</dbReference>
<evidence type="ECO:0000313" key="8">
    <source>
        <dbReference type="Ensembl" id="ENSSANP00000071122.1"/>
    </source>
</evidence>
<dbReference type="FunFam" id="2.30.29.30:FF:000092">
    <property type="entry name" value="Connector enhancer of kinase suppressor of Ras 2"/>
    <property type="match status" value="1"/>
</dbReference>
<dbReference type="Ensembl" id="ENSSANT00000075625.1">
    <property type="protein sequence ID" value="ENSSANP00000071122.1"/>
    <property type="gene ID" value="ENSSANG00000035492.1"/>
</dbReference>
<dbReference type="Pfam" id="PF10534">
    <property type="entry name" value="CRIC_ras_sig"/>
    <property type="match status" value="1"/>
</dbReference>
<dbReference type="PANTHER" id="PTHR12844:SF21">
    <property type="entry name" value="CONNECTOR ENHANCER OF KINASE SUPPRESSOR OF RAS 2"/>
    <property type="match status" value="1"/>
</dbReference>
<dbReference type="InterPro" id="IPR049628">
    <property type="entry name" value="CNK1-3_SAM"/>
</dbReference>